<feature type="compositionally biased region" description="Basic and acidic residues" evidence="1">
    <location>
        <begin position="10"/>
        <end position="19"/>
    </location>
</feature>
<dbReference type="Proteomes" id="UP000789405">
    <property type="component" value="Unassembled WGS sequence"/>
</dbReference>
<feature type="compositionally biased region" description="Basic and acidic residues" evidence="1">
    <location>
        <begin position="46"/>
        <end position="56"/>
    </location>
</feature>
<dbReference type="EMBL" id="CAJVPY010014323">
    <property type="protein sequence ID" value="CAG8745913.1"/>
    <property type="molecule type" value="Genomic_DNA"/>
</dbReference>
<reference evidence="2" key="1">
    <citation type="submission" date="2021-06" db="EMBL/GenBank/DDBJ databases">
        <authorList>
            <person name="Kallberg Y."/>
            <person name="Tangrot J."/>
            <person name="Rosling A."/>
        </authorList>
    </citation>
    <scope>NUCLEOTIDE SEQUENCE</scope>
    <source>
        <strain evidence="2">MA453B</strain>
    </source>
</reference>
<feature type="region of interest" description="Disordered" evidence="1">
    <location>
        <begin position="1"/>
        <end position="70"/>
    </location>
</feature>
<dbReference type="AlphaFoldDB" id="A0A9N9IQI3"/>
<comment type="caution">
    <text evidence="2">The sequence shown here is derived from an EMBL/GenBank/DDBJ whole genome shotgun (WGS) entry which is preliminary data.</text>
</comment>
<protein>
    <submittedName>
        <fullName evidence="2">12684_t:CDS:1</fullName>
    </submittedName>
</protein>
<accession>A0A9N9IQI3</accession>
<sequence>TASSDIESETSIKYKRSEENNQPVNIEFTNANNYKSEANESNPIKIDQEEHKKTQVTEKFCTQSKKRSSN</sequence>
<gene>
    <name evidence="2" type="ORF">DERYTH_LOCUS16435</name>
</gene>
<evidence type="ECO:0000313" key="3">
    <source>
        <dbReference type="Proteomes" id="UP000789405"/>
    </source>
</evidence>
<dbReference type="OrthoDB" id="2466178at2759"/>
<organism evidence="2 3">
    <name type="scientific">Dentiscutata erythropus</name>
    <dbReference type="NCBI Taxonomy" id="1348616"/>
    <lineage>
        <taxon>Eukaryota</taxon>
        <taxon>Fungi</taxon>
        <taxon>Fungi incertae sedis</taxon>
        <taxon>Mucoromycota</taxon>
        <taxon>Glomeromycotina</taxon>
        <taxon>Glomeromycetes</taxon>
        <taxon>Diversisporales</taxon>
        <taxon>Gigasporaceae</taxon>
        <taxon>Dentiscutata</taxon>
    </lineage>
</organism>
<feature type="compositionally biased region" description="Polar residues" evidence="1">
    <location>
        <begin position="20"/>
        <end position="42"/>
    </location>
</feature>
<keyword evidence="3" id="KW-1185">Reference proteome</keyword>
<feature type="non-terminal residue" evidence="2">
    <location>
        <position position="1"/>
    </location>
</feature>
<evidence type="ECO:0000256" key="1">
    <source>
        <dbReference type="SAM" id="MobiDB-lite"/>
    </source>
</evidence>
<proteinExistence type="predicted"/>
<name>A0A9N9IQI3_9GLOM</name>
<evidence type="ECO:0000313" key="2">
    <source>
        <dbReference type="EMBL" id="CAG8745913.1"/>
    </source>
</evidence>